<organism evidence="9 10">
    <name type="scientific">Anopheles christyi</name>
    <dbReference type="NCBI Taxonomy" id="43041"/>
    <lineage>
        <taxon>Eukaryota</taxon>
        <taxon>Metazoa</taxon>
        <taxon>Ecdysozoa</taxon>
        <taxon>Arthropoda</taxon>
        <taxon>Hexapoda</taxon>
        <taxon>Insecta</taxon>
        <taxon>Pterygota</taxon>
        <taxon>Neoptera</taxon>
        <taxon>Endopterygota</taxon>
        <taxon>Diptera</taxon>
        <taxon>Nematocera</taxon>
        <taxon>Culicoidea</taxon>
        <taxon>Culicidae</taxon>
        <taxon>Anophelinae</taxon>
        <taxon>Anopheles</taxon>
    </lineage>
</organism>
<sequence length="698" mass="77830">MPEAVVPCCLLASPSPLLLLLLLPFVVSVGALATGVDLISRTPYSLEANVIIRHRLIALEQRLLEREQQQLIVFLQYEQYPGCVDDTIDAFTHRRLTPQLVFRVEKDDPTNIISTINSIANNDSYCIVFVLLLQDLKIADSVLRATARIFPLALKLILLSSGEPGDDELFAARTLLADLWWTERALRATTIWYRCPSNQSILLATFDPFALDDEESARVGRFYTTANLNQSLPTDLDRYGRQMNLQRSSITIYGFEAAMAYRRQDIDMMPRTFPAVRPGSSGRSLLDALFGADVDAVRELAHRMNFSPAVQHMRANFGFRMANGTFTGVLGRLVARDAWLSMNVYFLKDYETRDLQFSAGVYQDSLCVFVQAAGMLPDWLLIFRCFTPTLWIIVWGTVVLVSLCYLALAQLIAIYRPTVRTTGKNVSQDQSHQDVTGLVGQIVGALLTAPTNGFNRTTTHQKLFVAFGLIWGLTITGAFQGSLVDVYTTPTSMKNLDTLAELEASGLTITVTAPALIVDVFGTERPGSTIGNLKQRLVIQTASNRSATYRILTGQTAGLIRNQDFVRLSTKYLTSDGTARLHRMRECPRSYTLAYLYPRGSPLYRAANIHILHFLQHGLYAKWQRDAAHLVSANRALKVHRYAVRSGRTGDSGQVTLRLDHLLLPFMVLGAGLALGVVCFVWERRWPGACNDEQCATT</sequence>
<dbReference type="AlphaFoldDB" id="A0A182KGN5"/>
<evidence type="ECO:0000313" key="9">
    <source>
        <dbReference type="EnsemblMetazoa" id="ACHR009923-PA"/>
    </source>
</evidence>
<feature type="transmembrane region" description="Helical" evidence="8">
    <location>
        <begin position="390"/>
        <end position="415"/>
    </location>
</feature>
<evidence type="ECO:0000256" key="4">
    <source>
        <dbReference type="ARBA" id="ARBA00022989"/>
    </source>
</evidence>
<protein>
    <recommendedName>
        <fullName evidence="11">Ionotropic glutamate receptor C-terminal domain-containing protein</fullName>
    </recommendedName>
</protein>
<evidence type="ECO:0000256" key="7">
    <source>
        <dbReference type="ARBA" id="ARBA00023180"/>
    </source>
</evidence>
<evidence type="ECO:0008006" key="11">
    <source>
        <dbReference type="Google" id="ProtNLM"/>
    </source>
</evidence>
<evidence type="ECO:0000256" key="6">
    <source>
        <dbReference type="ARBA" id="ARBA00023170"/>
    </source>
</evidence>
<keyword evidence="3 8" id="KW-0812">Transmembrane</keyword>
<keyword evidence="7" id="KW-0325">Glycoprotein</keyword>
<dbReference type="Proteomes" id="UP000075881">
    <property type="component" value="Unassembled WGS sequence"/>
</dbReference>
<keyword evidence="6" id="KW-0675">Receptor</keyword>
<dbReference type="SUPFAM" id="SSF53850">
    <property type="entry name" value="Periplasmic binding protein-like II"/>
    <property type="match status" value="1"/>
</dbReference>
<accession>A0A182KGN5</accession>
<keyword evidence="5 8" id="KW-0472">Membrane</keyword>
<reference evidence="9" key="2">
    <citation type="submission" date="2020-05" db="UniProtKB">
        <authorList>
            <consortium name="EnsemblMetazoa"/>
        </authorList>
    </citation>
    <scope>IDENTIFICATION</scope>
    <source>
        <strain evidence="9">ACHKN1017</strain>
    </source>
</reference>
<comment type="subcellular location">
    <subcellularLocation>
        <location evidence="1">Cell membrane</location>
        <topology evidence="1">Multi-pass membrane protein</topology>
    </subcellularLocation>
</comment>
<dbReference type="VEuPathDB" id="VectorBase:ACHR009923"/>
<dbReference type="PANTHER" id="PTHR42643">
    <property type="entry name" value="IONOTROPIC RECEPTOR 20A-RELATED"/>
    <property type="match status" value="1"/>
</dbReference>
<evidence type="ECO:0000256" key="2">
    <source>
        <dbReference type="ARBA" id="ARBA00022475"/>
    </source>
</evidence>
<keyword evidence="4 8" id="KW-1133">Transmembrane helix</keyword>
<evidence type="ECO:0000256" key="8">
    <source>
        <dbReference type="SAM" id="Phobius"/>
    </source>
</evidence>
<dbReference type="GO" id="GO:0005886">
    <property type="term" value="C:plasma membrane"/>
    <property type="evidence" value="ECO:0007669"/>
    <property type="project" value="UniProtKB-SubCell"/>
</dbReference>
<dbReference type="Gene3D" id="1.10.287.70">
    <property type="match status" value="1"/>
</dbReference>
<keyword evidence="2" id="KW-1003">Cell membrane</keyword>
<evidence type="ECO:0000256" key="1">
    <source>
        <dbReference type="ARBA" id="ARBA00004651"/>
    </source>
</evidence>
<dbReference type="InterPro" id="IPR052192">
    <property type="entry name" value="Insect_Ionotropic_Sensory_Rcpt"/>
</dbReference>
<dbReference type="EnsemblMetazoa" id="ACHR009923-RA">
    <property type="protein sequence ID" value="ACHR009923-PA"/>
    <property type="gene ID" value="ACHR009923"/>
</dbReference>
<evidence type="ECO:0000256" key="5">
    <source>
        <dbReference type="ARBA" id="ARBA00023136"/>
    </source>
</evidence>
<dbReference type="STRING" id="43041.A0A182KGN5"/>
<keyword evidence="10" id="KW-1185">Reference proteome</keyword>
<evidence type="ECO:0000256" key="3">
    <source>
        <dbReference type="ARBA" id="ARBA00022692"/>
    </source>
</evidence>
<feature type="transmembrane region" description="Helical" evidence="8">
    <location>
        <begin position="463"/>
        <end position="483"/>
    </location>
</feature>
<feature type="transmembrane region" description="Helical" evidence="8">
    <location>
        <begin position="662"/>
        <end position="682"/>
    </location>
</feature>
<proteinExistence type="predicted"/>
<name>A0A182KGN5_9DIPT</name>
<reference evidence="10" key="1">
    <citation type="submission" date="2013-03" db="EMBL/GenBank/DDBJ databases">
        <title>The Genome Sequence of Anopheles christyi ACHKN1017.</title>
        <authorList>
            <consortium name="The Broad Institute Genomics Platform"/>
            <person name="Neafsey D.E."/>
            <person name="Besansky N."/>
            <person name="Walker B."/>
            <person name="Young S.K."/>
            <person name="Zeng Q."/>
            <person name="Gargeya S."/>
            <person name="Fitzgerald M."/>
            <person name="Haas B."/>
            <person name="Abouelleil A."/>
            <person name="Allen A.W."/>
            <person name="Alvarado L."/>
            <person name="Arachchi H.M."/>
            <person name="Berlin A.M."/>
            <person name="Chapman S.B."/>
            <person name="Gainer-Dewar J."/>
            <person name="Goldberg J."/>
            <person name="Griggs A."/>
            <person name="Gujja S."/>
            <person name="Hansen M."/>
            <person name="Howarth C."/>
            <person name="Imamovic A."/>
            <person name="Ireland A."/>
            <person name="Larimer J."/>
            <person name="McCowan C."/>
            <person name="Murphy C."/>
            <person name="Pearson M."/>
            <person name="Poon T.W."/>
            <person name="Priest M."/>
            <person name="Roberts A."/>
            <person name="Saif S."/>
            <person name="Shea T."/>
            <person name="Sisk P."/>
            <person name="Sykes S."/>
            <person name="Wortman J."/>
            <person name="Nusbaum C."/>
            <person name="Birren B."/>
        </authorList>
    </citation>
    <scope>NUCLEOTIDE SEQUENCE [LARGE SCALE GENOMIC DNA]</scope>
    <source>
        <strain evidence="10">ACHKN1017</strain>
    </source>
</reference>
<evidence type="ECO:0000313" key="10">
    <source>
        <dbReference type="Proteomes" id="UP000075881"/>
    </source>
</evidence>
<dbReference type="PANTHER" id="PTHR42643:SF31">
    <property type="entry name" value="IONOTROPIC RECEPTOR 68B-RELATED"/>
    <property type="match status" value="1"/>
</dbReference>